<proteinExistence type="predicted"/>
<dbReference type="CDD" id="cd00077">
    <property type="entry name" value="HDc"/>
    <property type="match status" value="1"/>
</dbReference>
<keyword evidence="4" id="KW-0378">Hydrolase</keyword>
<accession>A0A4R9GJZ0</accession>
<dbReference type="PANTHER" id="PTHR35795">
    <property type="entry name" value="SLR1885 PROTEIN"/>
    <property type="match status" value="1"/>
</dbReference>
<dbReference type="Pfam" id="PF01966">
    <property type="entry name" value="HD"/>
    <property type="match status" value="1"/>
</dbReference>
<evidence type="ECO:0000256" key="2">
    <source>
        <dbReference type="ARBA" id="ARBA00022723"/>
    </source>
</evidence>
<evidence type="ECO:0000256" key="3">
    <source>
        <dbReference type="ARBA" id="ARBA00022741"/>
    </source>
</evidence>
<dbReference type="EC" id="3.6.1.41" evidence="1"/>
<evidence type="ECO:0000313" key="9">
    <source>
        <dbReference type="Proteomes" id="UP000298458"/>
    </source>
</evidence>
<evidence type="ECO:0000256" key="4">
    <source>
        <dbReference type="ARBA" id="ARBA00022801"/>
    </source>
</evidence>
<dbReference type="InterPro" id="IPR051094">
    <property type="entry name" value="Diverse_Catalytic_Enzymes"/>
</dbReference>
<reference evidence="8" key="1">
    <citation type="journal article" date="2019" name="PLoS Negl. Trop. Dis.">
        <title>Revisiting the worldwide diversity of Leptospira species in the environment.</title>
        <authorList>
            <person name="Vincent A.T."/>
            <person name="Schiettekatte O."/>
            <person name="Bourhy P."/>
            <person name="Veyrier F.J."/>
            <person name="Picardeau M."/>
        </authorList>
    </citation>
    <scope>NUCLEOTIDE SEQUENCE [LARGE SCALE GENOMIC DNA]</scope>
    <source>
        <strain evidence="8">SSW15</strain>
    </source>
</reference>
<dbReference type="GO" id="GO:0000166">
    <property type="term" value="F:nucleotide binding"/>
    <property type="evidence" value="ECO:0007669"/>
    <property type="project" value="UniProtKB-KW"/>
</dbReference>
<dbReference type="GO" id="GO:0046872">
    <property type="term" value="F:metal ion binding"/>
    <property type="evidence" value="ECO:0007669"/>
    <property type="project" value="UniProtKB-KW"/>
</dbReference>
<dbReference type="InterPro" id="IPR003607">
    <property type="entry name" value="HD/PDEase_dom"/>
</dbReference>
<name>A0A4R9GJZ0_9LEPT</name>
<gene>
    <name evidence="8" type="ORF">EHO60_09335</name>
</gene>
<dbReference type="SMART" id="SM00471">
    <property type="entry name" value="HDc"/>
    <property type="match status" value="1"/>
</dbReference>
<protein>
    <recommendedName>
        <fullName evidence="1">bis(5'-nucleosyl)-tetraphosphatase (symmetrical)</fullName>
        <ecNumber evidence="1">3.6.1.41</ecNumber>
    </recommendedName>
</protein>
<dbReference type="InterPro" id="IPR006674">
    <property type="entry name" value="HD_domain"/>
</dbReference>
<evidence type="ECO:0000256" key="6">
    <source>
        <dbReference type="ARBA" id="ARBA00049417"/>
    </source>
</evidence>
<comment type="caution">
    <text evidence="8">The sequence shown here is derived from an EMBL/GenBank/DDBJ whole genome shotgun (WGS) entry which is preliminary data.</text>
</comment>
<dbReference type="GO" id="GO:0008803">
    <property type="term" value="F:bis(5'-nucleosyl)-tetraphosphatase (symmetrical) activity"/>
    <property type="evidence" value="ECO:0007669"/>
    <property type="project" value="UniProtKB-EC"/>
</dbReference>
<dbReference type="PANTHER" id="PTHR35795:SF1">
    <property type="entry name" value="BIS(5'-NUCLEOSYL)-TETRAPHOSPHATASE, SYMMETRICAL"/>
    <property type="match status" value="1"/>
</dbReference>
<dbReference type="OrthoDB" id="338748at2"/>
<evidence type="ECO:0000256" key="5">
    <source>
        <dbReference type="ARBA" id="ARBA00023004"/>
    </source>
</evidence>
<keyword evidence="2" id="KW-0479">Metal-binding</keyword>
<dbReference type="AlphaFoldDB" id="A0A4R9GJZ0"/>
<dbReference type="NCBIfam" id="TIGR00488">
    <property type="entry name" value="bis(5'-nucleosyl)-tetraphosphatase (symmetrical) YqeK"/>
    <property type="match status" value="1"/>
</dbReference>
<keyword evidence="5" id="KW-0408">Iron</keyword>
<evidence type="ECO:0000256" key="1">
    <source>
        <dbReference type="ARBA" id="ARBA00012506"/>
    </source>
</evidence>
<dbReference type="SUPFAM" id="SSF109604">
    <property type="entry name" value="HD-domain/PDEase-like"/>
    <property type="match status" value="1"/>
</dbReference>
<sequence length="197" mass="22602">MNPETIQKQTEYFIRIVPEEITVTRWEHSLRVAEIARELAEFHAPDFSSHAYLAGIIHDITKQKTKDFHLNVFREAKDEEGPLLPEAAWHARSAYHYLKGKYGLSNESILGAVKHHTLGGDGLGVLECILYASDFLGSDFAERQKDYAEWREEARRNLYQGVLNKAVHTLSDLLENRKEVHPRTIGMYHFALGKISN</sequence>
<dbReference type="EMBL" id="RQET01000004">
    <property type="protein sequence ID" value="TGK12433.1"/>
    <property type="molecule type" value="Genomic_DNA"/>
</dbReference>
<evidence type="ECO:0000313" key="8">
    <source>
        <dbReference type="EMBL" id="TGK12433.1"/>
    </source>
</evidence>
<dbReference type="Gene3D" id="1.10.3210.10">
    <property type="entry name" value="Hypothetical protein af1432"/>
    <property type="match status" value="1"/>
</dbReference>
<organism evidence="8 9">
    <name type="scientific">Leptospira fletcheri</name>
    <dbReference type="NCBI Taxonomy" id="2484981"/>
    <lineage>
        <taxon>Bacteria</taxon>
        <taxon>Pseudomonadati</taxon>
        <taxon>Spirochaetota</taxon>
        <taxon>Spirochaetia</taxon>
        <taxon>Leptospirales</taxon>
        <taxon>Leptospiraceae</taxon>
        <taxon>Leptospira</taxon>
    </lineage>
</organism>
<keyword evidence="3" id="KW-0547">Nucleotide-binding</keyword>
<keyword evidence="9" id="KW-1185">Reference proteome</keyword>
<comment type="catalytic activity">
    <reaction evidence="6">
        <text>P(1),P(4)-bis(5'-adenosyl) tetraphosphate + H2O = 2 ADP + 2 H(+)</text>
        <dbReference type="Rhea" id="RHEA:24252"/>
        <dbReference type="ChEBI" id="CHEBI:15377"/>
        <dbReference type="ChEBI" id="CHEBI:15378"/>
        <dbReference type="ChEBI" id="CHEBI:58141"/>
        <dbReference type="ChEBI" id="CHEBI:456216"/>
        <dbReference type="EC" id="3.6.1.41"/>
    </reaction>
</comment>
<feature type="domain" description="HD/PDEase" evidence="7">
    <location>
        <begin position="21"/>
        <end position="186"/>
    </location>
</feature>
<dbReference type="InterPro" id="IPR005249">
    <property type="entry name" value="YqeK"/>
</dbReference>
<dbReference type="Proteomes" id="UP000298458">
    <property type="component" value="Unassembled WGS sequence"/>
</dbReference>
<dbReference type="RefSeq" id="WP_135767831.1">
    <property type="nucleotide sequence ID" value="NZ_RQET01000004.1"/>
</dbReference>
<evidence type="ECO:0000259" key="7">
    <source>
        <dbReference type="SMART" id="SM00471"/>
    </source>
</evidence>